<keyword evidence="5 6" id="KW-0472">Membrane</keyword>
<accession>A0A2S8I8Z3</accession>
<keyword evidence="3 6" id="KW-0812">Transmembrane</keyword>
<feature type="transmembrane region" description="Helical" evidence="6">
    <location>
        <begin position="287"/>
        <end position="309"/>
    </location>
</feature>
<dbReference type="InterPro" id="IPR043428">
    <property type="entry name" value="LivM-like"/>
</dbReference>
<evidence type="ECO:0000256" key="1">
    <source>
        <dbReference type="ARBA" id="ARBA00004651"/>
    </source>
</evidence>
<feature type="transmembrane region" description="Helical" evidence="6">
    <location>
        <begin position="39"/>
        <end position="64"/>
    </location>
</feature>
<dbReference type="PANTHER" id="PTHR30482:SF10">
    <property type="entry name" value="HIGH-AFFINITY BRANCHED-CHAIN AMINO ACID TRANSPORT PROTEIN BRAE"/>
    <property type="match status" value="1"/>
</dbReference>
<name>A0A2S8I8Z3_RHOOP</name>
<gene>
    <name evidence="7" type="ORF">C5613_43555</name>
</gene>
<evidence type="ECO:0000256" key="6">
    <source>
        <dbReference type="SAM" id="Phobius"/>
    </source>
</evidence>
<sequence length="326" mass="34810">MRKASSVRQRGQYTTLAVVMLLILLVSQAVTTGSSTNLVNLWLVYSIAALGFYWIFALGGRFAFSQTFMMALGGYTTAFFDRNGVGFLGCVLGAMVVTAVAAFAVGVVLWRAEHFYFALGTLAVTEIGVMLFGKTSTFTGTNGNITGIGYPVVFGQELRTDGQVFWLLASVLVLLLLLAVWAKRSPLTRDLTAVREMPTVSKTLGVPVDALRMTTFVAGSAVGGLAGALITHWQGFIGVDSFGLNLGIGLFLMVILGGLASHWGVLIGAAFYVAVPELLAGLQQYMSILYGALLLVVILVFPSGLIGIFDSLKSHRVRTISRSTEL</sequence>
<organism evidence="7 8">
    <name type="scientific">Rhodococcus opacus</name>
    <name type="common">Nocardia opaca</name>
    <dbReference type="NCBI Taxonomy" id="37919"/>
    <lineage>
        <taxon>Bacteria</taxon>
        <taxon>Bacillati</taxon>
        <taxon>Actinomycetota</taxon>
        <taxon>Actinomycetes</taxon>
        <taxon>Mycobacteriales</taxon>
        <taxon>Nocardiaceae</taxon>
        <taxon>Rhodococcus</taxon>
    </lineage>
</organism>
<proteinExistence type="predicted"/>
<comment type="caution">
    <text evidence="7">The sequence shown here is derived from an EMBL/GenBank/DDBJ whole genome shotgun (WGS) entry which is preliminary data.</text>
</comment>
<keyword evidence="2" id="KW-1003">Cell membrane</keyword>
<dbReference type="PANTHER" id="PTHR30482">
    <property type="entry name" value="HIGH-AFFINITY BRANCHED-CHAIN AMINO ACID TRANSPORT SYSTEM PERMEASE"/>
    <property type="match status" value="1"/>
</dbReference>
<evidence type="ECO:0000313" key="8">
    <source>
        <dbReference type="Proteomes" id="UP000239290"/>
    </source>
</evidence>
<dbReference type="CDD" id="cd06581">
    <property type="entry name" value="TM_PBP1_LivM_like"/>
    <property type="match status" value="1"/>
</dbReference>
<dbReference type="GO" id="GO:0015658">
    <property type="term" value="F:branched-chain amino acid transmembrane transporter activity"/>
    <property type="evidence" value="ECO:0007669"/>
    <property type="project" value="InterPro"/>
</dbReference>
<dbReference type="Pfam" id="PF02653">
    <property type="entry name" value="BPD_transp_2"/>
    <property type="match status" value="1"/>
</dbReference>
<feature type="transmembrane region" description="Helical" evidence="6">
    <location>
        <begin position="164"/>
        <end position="182"/>
    </location>
</feature>
<protein>
    <recommendedName>
        <fullName evidence="9">Branched-chain amino acid ABC transporter permease</fullName>
    </recommendedName>
</protein>
<evidence type="ECO:0000256" key="5">
    <source>
        <dbReference type="ARBA" id="ARBA00023136"/>
    </source>
</evidence>
<dbReference type="AlphaFoldDB" id="A0A2S8I8Z3"/>
<dbReference type="EMBL" id="PUIO01000120">
    <property type="protein sequence ID" value="PQP11149.1"/>
    <property type="molecule type" value="Genomic_DNA"/>
</dbReference>
<dbReference type="InterPro" id="IPR001851">
    <property type="entry name" value="ABC_transp_permease"/>
</dbReference>
<feature type="transmembrane region" description="Helical" evidence="6">
    <location>
        <begin position="85"/>
        <end position="109"/>
    </location>
</feature>
<feature type="transmembrane region" description="Helical" evidence="6">
    <location>
        <begin position="242"/>
        <end position="275"/>
    </location>
</feature>
<evidence type="ECO:0000256" key="4">
    <source>
        <dbReference type="ARBA" id="ARBA00022989"/>
    </source>
</evidence>
<evidence type="ECO:0000256" key="3">
    <source>
        <dbReference type="ARBA" id="ARBA00022692"/>
    </source>
</evidence>
<keyword evidence="4 6" id="KW-1133">Transmembrane helix</keyword>
<feature type="transmembrane region" description="Helical" evidence="6">
    <location>
        <begin position="210"/>
        <end position="230"/>
    </location>
</feature>
<comment type="subcellular location">
    <subcellularLocation>
        <location evidence="1">Cell membrane</location>
        <topology evidence="1">Multi-pass membrane protein</topology>
    </subcellularLocation>
</comment>
<evidence type="ECO:0000313" key="7">
    <source>
        <dbReference type="EMBL" id="PQP11149.1"/>
    </source>
</evidence>
<reference evidence="8" key="1">
    <citation type="submission" date="2018-02" db="EMBL/GenBank/DDBJ databases">
        <title>Draft genome sequencing of Rhodococcus opacus KU647198.</title>
        <authorList>
            <person name="Zheng B.-X."/>
        </authorList>
    </citation>
    <scope>NUCLEOTIDE SEQUENCE [LARGE SCALE GENOMIC DNA]</scope>
    <source>
        <strain evidence="8">04-OD7</strain>
    </source>
</reference>
<evidence type="ECO:0008006" key="9">
    <source>
        <dbReference type="Google" id="ProtNLM"/>
    </source>
</evidence>
<evidence type="ECO:0000256" key="2">
    <source>
        <dbReference type="ARBA" id="ARBA00022475"/>
    </source>
</evidence>
<dbReference type="GO" id="GO:0005886">
    <property type="term" value="C:plasma membrane"/>
    <property type="evidence" value="ECO:0007669"/>
    <property type="project" value="UniProtKB-SubCell"/>
</dbReference>
<feature type="transmembrane region" description="Helical" evidence="6">
    <location>
        <begin position="115"/>
        <end position="133"/>
    </location>
</feature>
<dbReference type="Proteomes" id="UP000239290">
    <property type="component" value="Unassembled WGS sequence"/>
</dbReference>